<dbReference type="CDD" id="cd00038">
    <property type="entry name" value="CAP_ED"/>
    <property type="match status" value="1"/>
</dbReference>
<dbReference type="GO" id="GO:0003677">
    <property type="term" value="F:DNA binding"/>
    <property type="evidence" value="ECO:0007669"/>
    <property type="project" value="UniProtKB-KW"/>
</dbReference>
<dbReference type="GO" id="GO:0005829">
    <property type="term" value="C:cytosol"/>
    <property type="evidence" value="ECO:0007669"/>
    <property type="project" value="TreeGrafter"/>
</dbReference>
<organism evidence="6 7">
    <name type="scientific">Pseudomonas kuykendallii</name>
    <dbReference type="NCBI Taxonomy" id="1007099"/>
    <lineage>
        <taxon>Bacteria</taxon>
        <taxon>Pseudomonadati</taxon>
        <taxon>Pseudomonadota</taxon>
        <taxon>Gammaproteobacteria</taxon>
        <taxon>Pseudomonadales</taxon>
        <taxon>Pseudomonadaceae</taxon>
        <taxon>Pseudomonas</taxon>
    </lineage>
</organism>
<evidence type="ECO:0000256" key="3">
    <source>
        <dbReference type="ARBA" id="ARBA00023163"/>
    </source>
</evidence>
<name>A0A1H3FA14_9PSED</name>
<evidence type="ECO:0000313" key="6">
    <source>
        <dbReference type="EMBL" id="SDX87677.1"/>
    </source>
</evidence>
<dbReference type="InterPro" id="IPR036388">
    <property type="entry name" value="WH-like_DNA-bd_sf"/>
</dbReference>
<dbReference type="Pfam" id="PF00027">
    <property type="entry name" value="cNMP_binding"/>
    <property type="match status" value="1"/>
</dbReference>
<dbReference type="PROSITE" id="PS50042">
    <property type="entry name" value="CNMP_BINDING_3"/>
    <property type="match status" value="1"/>
</dbReference>
<dbReference type="InterPro" id="IPR014710">
    <property type="entry name" value="RmlC-like_jellyroll"/>
</dbReference>
<keyword evidence="6" id="KW-0418">Kinase</keyword>
<keyword evidence="7" id="KW-1185">Reference proteome</keyword>
<dbReference type="InterPro" id="IPR000595">
    <property type="entry name" value="cNMP-bd_dom"/>
</dbReference>
<evidence type="ECO:0000256" key="2">
    <source>
        <dbReference type="ARBA" id="ARBA00023125"/>
    </source>
</evidence>
<dbReference type="InterPro" id="IPR050397">
    <property type="entry name" value="Env_Response_Regulators"/>
</dbReference>
<protein>
    <submittedName>
        <fullName evidence="6">cAMP-binding domain of CRP or a regulatory subunit of cAMP-dependent protein kinases</fullName>
    </submittedName>
</protein>
<dbReference type="Proteomes" id="UP000243778">
    <property type="component" value="Unassembled WGS sequence"/>
</dbReference>
<reference evidence="7" key="1">
    <citation type="submission" date="2016-10" db="EMBL/GenBank/DDBJ databases">
        <authorList>
            <person name="Varghese N."/>
            <person name="Submissions S."/>
        </authorList>
    </citation>
    <scope>NUCLEOTIDE SEQUENCE [LARGE SCALE GENOMIC DNA]</scope>
    <source>
        <strain evidence="7">NRRL B-59562</strain>
    </source>
</reference>
<dbReference type="Gene3D" id="2.60.120.10">
    <property type="entry name" value="Jelly Rolls"/>
    <property type="match status" value="1"/>
</dbReference>
<dbReference type="RefSeq" id="WP_090231393.1">
    <property type="nucleotide sequence ID" value="NZ_FNNU01000007.1"/>
</dbReference>
<dbReference type="GO" id="GO:0016301">
    <property type="term" value="F:kinase activity"/>
    <property type="evidence" value="ECO:0007669"/>
    <property type="project" value="UniProtKB-KW"/>
</dbReference>
<dbReference type="InterPro" id="IPR018490">
    <property type="entry name" value="cNMP-bd_dom_sf"/>
</dbReference>
<dbReference type="InterPro" id="IPR012318">
    <property type="entry name" value="HTH_CRP"/>
</dbReference>
<evidence type="ECO:0000256" key="1">
    <source>
        <dbReference type="ARBA" id="ARBA00023015"/>
    </source>
</evidence>
<dbReference type="Gene3D" id="1.10.10.10">
    <property type="entry name" value="Winged helix-like DNA-binding domain superfamily/Winged helix DNA-binding domain"/>
    <property type="match status" value="1"/>
</dbReference>
<dbReference type="GO" id="GO:0003700">
    <property type="term" value="F:DNA-binding transcription factor activity"/>
    <property type="evidence" value="ECO:0007669"/>
    <property type="project" value="TreeGrafter"/>
</dbReference>
<dbReference type="SMART" id="SM00100">
    <property type="entry name" value="cNMP"/>
    <property type="match status" value="1"/>
</dbReference>
<dbReference type="PROSITE" id="PS51063">
    <property type="entry name" value="HTH_CRP_2"/>
    <property type="match status" value="1"/>
</dbReference>
<keyword evidence="1" id="KW-0805">Transcription regulation</keyword>
<dbReference type="Pfam" id="PF13545">
    <property type="entry name" value="HTH_Crp_2"/>
    <property type="match status" value="1"/>
</dbReference>
<keyword evidence="2" id="KW-0238">DNA-binding</keyword>
<dbReference type="PANTHER" id="PTHR24567">
    <property type="entry name" value="CRP FAMILY TRANSCRIPTIONAL REGULATORY PROTEIN"/>
    <property type="match status" value="1"/>
</dbReference>
<dbReference type="SMART" id="SM00419">
    <property type="entry name" value="HTH_CRP"/>
    <property type="match status" value="1"/>
</dbReference>
<sequence>MNDHQSQRLLDALSEPSRAALLEGFRVRRLVQGEILGGPQEIRDSVFILRSGRIRVFLTFEDKEQTLTFLEPGDIYSTHSRAYLQAISECDVLVTETRTMLGKLAELPEAAPVVIRVLAQSLGNAMQIIEDLAFRDVEGRLARFLDGMLLRKGELVDARSWRLPLALNTEDIAQLLGTTRQTLSSLIARLTREGILERDGGGTFLIHRADLLRERSGWRYSSWRAQEKHALSAG</sequence>
<dbReference type="SUPFAM" id="SSF46785">
    <property type="entry name" value="Winged helix' DNA-binding domain"/>
    <property type="match status" value="1"/>
</dbReference>
<proteinExistence type="predicted"/>
<dbReference type="OrthoDB" id="7263823at2"/>
<dbReference type="EMBL" id="FNNU01000007">
    <property type="protein sequence ID" value="SDX87677.1"/>
    <property type="molecule type" value="Genomic_DNA"/>
</dbReference>
<dbReference type="InterPro" id="IPR036390">
    <property type="entry name" value="WH_DNA-bd_sf"/>
</dbReference>
<evidence type="ECO:0000259" key="5">
    <source>
        <dbReference type="PROSITE" id="PS51063"/>
    </source>
</evidence>
<keyword evidence="6" id="KW-0808">Transferase</keyword>
<dbReference type="SUPFAM" id="SSF51206">
    <property type="entry name" value="cAMP-binding domain-like"/>
    <property type="match status" value="1"/>
</dbReference>
<keyword evidence="3" id="KW-0804">Transcription</keyword>
<feature type="domain" description="Cyclic nucleotide-binding" evidence="4">
    <location>
        <begin position="9"/>
        <end position="77"/>
    </location>
</feature>
<gene>
    <name evidence="6" type="ORF">SAMN05216287_3984</name>
</gene>
<feature type="domain" description="HTH crp-type" evidence="5">
    <location>
        <begin position="135"/>
        <end position="210"/>
    </location>
</feature>
<dbReference type="STRING" id="1007099.SAMN05216287_3984"/>
<evidence type="ECO:0000259" key="4">
    <source>
        <dbReference type="PROSITE" id="PS50042"/>
    </source>
</evidence>
<dbReference type="PANTHER" id="PTHR24567:SF26">
    <property type="entry name" value="REGULATORY PROTEIN YEIL"/>
    <property type="match status" value="1"/>
</dbReference>
<accession>A0A1H3FA14</accession>
<dbReference type="AlphaFoldDB" id="A0A1H3FA14"/>
<evidence type="ECO:0000313" key="7">
    <source>
        <dbReference type="Proteomes" id="UP000243778"/>
    </source>
</evidence>